<name>A0A914WNC7_9BILA</name>
<evidence type="ECO:0000313" key="3">
    <source>
        <dbReference type="WBParaSite" id="PSAMB.scaffold480size49811.g6150.t1"/>
    </source>
</evidence>
<dbReference type="WBParaSite" id="PSAMB.scaffold480size49811.g6150.t1">
    <property type="protein sequence ID" value="PSAMB.scaffold480size49811.g6150.t1"/>
    <property type="gene ID" value="PSAMB.scaffold480size49811.g6150"/>
</dbReference>
<feature type="region of interest" description="Disordered" evidence="1">
    <location>
        <begin position="26"/>
        <end position="85"/>
    </location>
</feature>
<organism evidence="2 3">
    <name type="scientific">Plectus sambesii</name>
    <dbReference type="NCBI Taxonomy" id="2011161"/>
    <lineage>
        <taxon>Eukaryota</taxon>
        <taxon>Metazoa</taxon>
        <taxon>Ecdysozoa</taxon>
        <taxon>Nematoda</taxon>
        <taxon>Chromadorea</taxon>
        <taxon>Plectida</taxon>
        <taxon>Plectina</taxon>
        <taxon>Plectoidea</taxon>
        <taxon>Plectidae</taxon>
        <taxon>Plectus</taxon>
    </lineage>
</organism>
<feature type="region of interest" description="Disordered" evidence="1">
    <location>
        <begin position="1"/>
        <end position="20"/>
    </location>
</feature>
<evidence type="ECO:0000256" key="1">
    <source>
        <dbReference type="SAM" id="MobiDB-lite"/>
    </source>
</evidence>
<dbReference type="AlphaFoldDB" id="A0A914WNC7"/>
<proteinExistence type="predicted"/>
<reference evidence="3" key="1">
    <citation type="submission" date="2022-11" db="UniProtKB">
        <authorList>
            <consortium name="WormBaseParasite"/>
        </authorList>
    </citation>
    <scope>IDENTIFICATION</scope>
</reference>
<keyword evidence="2" id="KW-1185">Reference proteome</keyword>
<feature type="compositionally biased region" description="Low complexity" evidence="1">
    <location>
        <begin position="69"/>
        <end position="79"/>
    </location>
</feature>
<protein>
    <submittedName>
        <fullName evidence="3">Uncharacterized protein</fullName>
    </submittedName>
</protein>
<evidence type="ECO:0000313" key="2">
    <source>
        <dbReference type="Proteomes" id="UP000887566"/>
    </source>
</evidence>
<sequence length="225" mass="25058">MFNFPASPLRSAASTALSQVRDELQISEACDEERTTDRQPLPILLDEEDAKSQASGRTSRSSFHDSESSRPSSLESSPRGRQGWLTKGICGYSREQPQRPERLPTIDSHLSQALVVDPQVAAIFKAQKKVVGSSELKLTALHQSVTEAHNLMSMVLHQVHAGAPRETIEAYLQWAMKANSMTSHEVTATRGSRTWPILCRLREEQKKKKKTKVKPILCDCAPKNL</sequence>
<accession>A0A914WNC7</accession>
<dbReference type="Proteomes" id="UP000887566">
    <property type="component" value="Unplaced"/>
</dbReference>